<dbReference type="AlphaFoldDB" id="A0AAD7IRN3"/>
<comment type="caution">
    <text evidence="1">The sequence shown here is derived from an EMBL/GenBank/DDBJ whole genome shotgun (WGS) entry which is preliminary data.</text>
</comment>
<proteinExistence type="predicted"/>
<evidence type="ECO:0000313" key="1">
    <source>
        <dbReference type="EMBL" id="KAJ7748834.1"/>
    </source>
</evidence>
<reference evidence="1" key="1">
    <citation type="submission" date="2023-03" db="EMBL/GenBank/DDBJ databases">
        <title>Massive genome expansion in bonnet fungi (Mycena s.s.) driven by repeated elements and novel gene families across ecological guilds.</title>
        <authorList>
            <consortium name="Lawrence Berkeley National Laboratory"/>
            <person name="Harder C.B."/>
            <person name="Miyauchi S."/>
            <person name="Viragh M."/>
            <person name="Kuo A."/>
            <person name="Thoen E."/>
            <person name="Andreopoulos B."/>
            <person name="Lu D."/>
            <person name="Skrede I."/>
            <person name="Drula E."/>
            <person name="Henrissat B."/>
            <person name="Morin E."/>
            <person name="Kohler A."/>
            <person name="Barry K."/>
            <person name="LaButti K."/>
            <person name="Morin E."/>
            <person name="Salamov A."/>
            <person name="Lipzen A."/>
            <person name="Mereny Z."/>
            <person name="Hegedus B."/>
            <person name="Baldrian P."/>
            <person name="Stursova M."/>
            <person name="Weitz H."/>
            <person name="Taylor A."/>
            <person name="Grigoriev I.V."/>
            <person name="Nagy L.G."/>
            <person name="Martin F."/>
            <person name="Kauserud H."/>
        </authorList>
    </citation>
    <scope>NUCLEOTIDE SEQUENCE</scope>
    <source>
        <strain evidence="1">CBHHK188m</strain>
    </source>
</reference>
<name>A0AAD7IRN3_9AGAR</name>
<accession>A0AAD7IRN3</accession>
<protein>
    <submittedName>
        <fullName evidence="1">Uncharacterized protein</fullName>
    </submittedName>
</protein>
<gene>
    <name evidence="1" type="ORF">DFH07DRAFT_962038</name>
</gene>
<dbReference type="Proteomes" id="UP001215280">
    <property type="component" value="Unassembled WGS sequence"/>
</dbReference>
<organism evidence="1 2">
    <name type="scientific">Mycena maculata</name>
    <dbReference type="NCBI Taxonomy" id="230809"/>
    <lineage>
        <taxon>Eukaryota</taxon>
        <taxon>Fungi</taxon>
        <taxon>Dikarya</taxon>
        <taxon>Basidiomycota</taxon>
        <taxon>Agaricomycotina</taxon>
        <taxon>Agaricomycetes</taxon>
        <taxon>Agaricomycetidae</taxon>
        <taxon>Agaricales</taxon>
        <taxon>Marasmiineae</taxon>
        <taxon>Mycenaceae</taxon>
        <taxon>Mycena</taxon>
    </lineage>
</organism>
<sequence length="177" mass="20272">MASVNIIDDMPKTDIETIERYYALRHLQVPAFPGFQYGFFYGTQCRSRRLVGVPIDHGVDRLMSINDLYTECWVPSNQAPNIRNMNIGRLYVDTFPLGSTLRLDYAYTIFYVPQRGISTHVPLNTCPPILRANVPWYGNILVVRHGRRKPVINVDFMDAHLIELILASFIADGILQD</sequence>
<evidence type="ECO:0000313" key="2">
    <source>
        <dbReference type="Proteomes" id="UP001215280"/>
    </source>
</evidence>
<keyword evidence="2" id="KW-1185">Reference proteome</keyword>
<dbReference type="EMBL" id="JARJLG010000088">
    <property type="protein sequence ID" value="KAJ7748834.1"/>
    <property type="molecule type" value="Genomic_DNA"/>
</dbReference>